<dbReference type="AlphaFoldDB" id="A0A7W7AG23"/>
<dbReference type="GO" id="GO:0043952">
    <property type="term" value="P:protein transport by the Sec complex"/>
    <property type="evidence" value="ECO:0007669"/>
    <property type="project" value="TreeGrafter"/>
</dbReference>
<dbReference type="PANTHER" id="PTHR34182:SF1">
    <property type="entry name" value="PROTEIN-EXPORT MEMBRANE PROTEIN SECG"/>
    <property type="match status" value="1"/>
</dbReference>
<evidence type="ECO:0000256" key="3">
    <source>
        <dbReference type="ARBA" id="ARBA00017876"/>
    </source>
</evidence>
<comment type="subcellular location">
    <subcellularLocation>
        <location evidence="1 12">Cell membrane</location>
        <topology evidence="1 12">Multi-pass membrane protein</topology>
    </subcellularLocation>
</comment>
<evidence type="ECO:0000313" key="15">
    <source>
        <dbReference type="Proteomes" id="UP000538566"/>
    </source>
</evidence>
<feature type="transmembrane region" description="Helical" evidence="12">
    <location>
        <begin position="53"/>
        <end position="74"/>
    </location>
</feature>
<evidence type="ECO:0000313" key="14">
    <source>
        <dbReference type="EMBL" id="MBB4615614.1"/>
    </source>
</evidence>
<feature type="region of interest" description="Disordered" evidence="13">
    <location>
        <begin position="83"/>
        <end position="136"/>
    </location>
</feature>
<evidence type="ECO:0000256" key="7">
    <source>
        <dbReference type="ARBA" id="ARBA00022927"/>
    </source>
</evidence>
<sequence>MSLFIFLTVVQAIVAALLVVLILIQKSEGGGLGVGGSPAGFMSARGAADFMTRLTTALATAFVVLSVALAALAVGTTSSRTIDTSLERTAPVQNAPAVDPLAPAQGGQPAQAPAAAPAGQQAPAPATDPLKGAAGQ</sequence>
<protein>
    <recommendedName>
        <fullName evidence="3 12">Protein-export membrane protein SecG</fullName>
    </recommendedName>
</protein>
<dbReference type="InterPro" id="IPR004692">
    <property type="entry name" value="SecG"/>
</dbReference>
<evidence type="ECO:0000256" key="1">
    <source>
        <dbReference type="ARBA" id="ARBA00004651"/>
    </source>
</evidence>
<evidence type="ECO:0000256" key="13">
    <source>
        <dbReference type="SAM" id="MobiDB-lite"/>
    </source>
</evidence>
<evidence type="ECO:0000256" key="4">
    <source>
        <dbReference type="ARBA" id="ARBA00022448"/>
    </source>
</evidence>
<dbReference type="GO" id="GO:0009306">
    <property type="term" value="P:protein secretion"/>
    <property type="evidence" value="ECO:0007669"/>
    <property type="project" value="UniProtKB-UniRule"/>
</dbReference>
<keyword evidence="10 12" id="KW-0472">Membrane</keyword>
<evidence type="ECO:0000256" key="9">
    <source>
        <dbReference type="ARBA" id="ARBA00023010"/>
    </source>
</evidence>
<comment type="function">
    <text evidence="11 12">Involved in protein export. Participates in an early event of protein translocation.</text>
</comment>
<gene>
    <name evidence="14" type="ORF">GGR37_003910</name>
</gene>
<name>A0A7W7AG23_9SPHN</name>
<keyword evidence="7 12" id="KW-0653">Protein transport</keyword>
<dbReference type="PRINTS" id="PR01651">
    <property type="entry name" value="SECGEXPORT"/>
</dbReference>
<accession>A0A7W7AG23</accession>
<dbReference type="RefSeq" id="WP_407070603.1">
    <property type="nucleotide sequence ID" value="NZ_JACHOA010000009.1"/>
</dbReference>
<feature type="compositionally biased region" description="Low complexity" evidence="13">
    <location>
        <begin position="102"/>
        <end position="125"/>
    </location>
</feature>
<dbReference type="GO" id="GO:0065002">
    <property type="term" value="P:intracellular protein transmembrane transport"/>
    <property type="evidence" value="ECO:0007669"/>
    <property type="project" value="TreeGrafter"/>
</dbReference>
<dbReference type="Proteomes" id="UP000538566">
    <property type="component" value="Unassembled WGS sequence"/>
</dbReference>
<keyword evidence="5 12" id="KW-1003">Cell membrane</keyword>
<evidence type="ECO:0000256" key="2">
    <source>
        <dbReference type="ARBA" id="ARBA00008445"/>
    </source>
</evidence>
<comment type="similarity">
    <text evidence="2 12">Belongs to the SecG family.</text>
</comment>
<evidence type="ECO:0000256" key="10">
    <source>
        <dbReference type="ARBA" id="ARBA00023136"/>
    </source>
</evidence>
<keyword evidence="6 12" id="KW-0812">Transmembrane</keyword>
<proteinExistence type="inferred from homology"/>
<comment type="caution">
    <text evidence="12">Lacks conserved residue(s) required for the propagation of feature annotation.</text>
</comment>
<keyword evidence="15" id="KW-1185">Reference proteome</keyword>
<dbReference type="Pfam" id="PF03840">
    <property type="entry name" value="SecG"/>
    <property type="match status" value="1"/>
</dbReference>
<evidence type="ECO:0000256" key="11">
    <source>
        <dbReference type="ARBA" id="ARBA00025182"/>
    </source>
</evidence>
<organism evidence="14 15">
    <name type="scientific">Novosphingobium taihuense</name>
    <dbReference type="NCBI Taxonomy" id="260085"/>
    <lineage>
        <taxon>Bacteria</taxon>
        <taxon>Pseudomonadati</taxon>
        <taxon>Pseudomonadota</taxon>
        <taxon>Alphaproteobacteria</taxon>
        <taxon>Sphingomonadales</taxon>
        <taxon>Sphingomonadaceae</taxon>
        <taxon>Novosphingobium</taxon>
    </lineage>
</organism>
<dbReference type="NCBIfam" id="TIGR00810">
    <property type="entry name" value="secG"/>
    <property type="match status" value="1"/>
</dbReference>
<keyword evidence="4 12" id="KW-0813">Transport</keyword>
<dbReference type="PANTHER" id="PTHR34182">
    <property type="entry name" value="PROTEIN-EXPORT MEMBRANE PROTEIN SECG"/>
    <property type="match status" value="1"/>
</dbReference>
<dbReference type="EMBL" id="JACHOA010000009">
    <property type="protein sequence ID" value="MBB4615614.1"/>
    <property type="molecule type" value="Genomic_DNA"/>
</dbReference>
<evidence type="ECO:0000256" key="8">
    <source>
        <dbReference type="ARBA" id="ARBA00022989"/>
    </source>
</evidence>
<comment type="caution">
    <text evidence="14">The sequence shown here is derived from an EMBL/GenBank/DDBJ whole genome shotgun (WGS) entry which is preliminary data.</text>
</comment>
<dbReference type="GO" id="GO:0015450">
    <property type="term" value="F:protein-transporting ATPase activity"/>
    <property type="evidence" value="ECO:0007669"/>
    <property type="project" value="UniProtKB-UniRule"/>
</dbReference>
<keyword evidence="8 12" id="KW-1133">Transmembrane helix</keyword>
<keyword evidence="9 12" id="KW-0811">Translocation</keyword>
<reference evidence="14 15" key="1">
    <citation type="submission" date="2020-08" db="EMBL/GenBank/DDBJ databases">
        <title>Genomic Encyclopedia of Type Strains, Phase IV (KMG-IV): sequencing the most valuable type-strain genomes for metagenomic binning, comparative biology and taxonomic classification.</title>
        <authorList>
            <person name="Goeker M."/>
        </authorList>
    </citation>
    <scope>NUCLEOTIDE SEQUENCE [LARGE SCALE GENOMIC DNA]</scope>
    <source>
        <strain evidence="14 15">DSM 17507</strain>
    </source>
</reference>
<evidence type="ECO:0000256" key="12">
    <source>
        <dbReference type="RuleBase" id="RU365087"/>
    </source>
</evidence>
<evidence type="ECO:0000256" key="6">
    <source>
        <dbReference type="ARBA" id="ARBA00022692"/>
    </source>
</evidence>
<dbReference type="GO" id="GO:0005886">
    <property type="term" value="C:plasma membrane"/>
    <property type="evidence" value="ECO:0007669"/>
    <property type="project" value="UniProtKB-SubCell"/>
</dbReference>
<evidence type="ECO:0000256" key="5">
    <source>
        <dbReference type="ARBA" id="ARBA00022475"/>
    </source>
</evidence>